<dbReference type="KEGG" id="bgf:BC1003_0710"/>
<protein>
    <submittedName>
        <fullName evidence="1">Uncharacterized protein</fullName>
    </submittedName>
</protein>
<reference evidence="1" key="1">
    <citation type="submission" date="2010-09" db="EMBL/GenBank/DDBJ databases">
        <title>Complete sequence of chromosome1 of Burkholderia sp. CCGE1003.</title>
        <authorList>
            <consortium name="US DOE Joint Genome Institute"/>
            <person name="Lucas S."/>
            <person name="Copeland A."/>
            <person name="Lapidus A."/>
            <person name="Cheng J.-F."/>
            <person name="Bruce D."/>
            <person name="Goodwin L."/>
            <person name="Pitluck S."/>
            <person name="Daligault H."/>
            <person name="Davenport K."/>
            <person name="Detter J.C."/>
            <person name="Han C."/>
            <person name="Tapia R."/>
            <person name="Land M."/>
            <person name="Hauser L."/>
            <person name="Jeffries C."/>
            <person name="Kyrpides N."/>
            <person name="Ivanova N."/>
            <person name="Ovchinnikova G."/>
            <person name="Martinez-Romero E."/>
            <person name="Rogel M.A."/>
            <person name="Auchtung J."/>
            <person name="Tiedje J.M."/>
            <person name="Woyke T."/>
        </authorList>
    </citation>
    <scope>NUCLEOTIDE SEQUENCE</scope>
    <source>
        <strain evidence="1">CCGE1003</strain>
    </source>
</reference>
<sequence length="95" mass="11020">MADKRTLAGHRRSHFGLLSHFESIIYLDPEVSHGAFNFCMAQEQLNRAQVLGAPMDQRRFRSSHGVRTKALKYLCSRRDIARILSVARHRTPQWD</sequence>
<proteinExistence type="predicted"/>
<dbReference type="EMBL" id="CP002217">
    <property type="protein sequence ID" value="ADN56703.1"/>
    <property type="molecule type" value="Genomic_DNA"/>
</dbReference>
<organism evidence="1">
    <name type="scientific">Burkholderia sp. (strain CCGE1003)</name>
    <dbReference type="NCBI Taxonomy" id="640512"/>
    <lineage>
        <taxon>Bacteria</taxon>
        <taxon>Pseudomonadati</taxon>
        <taxon>Pseudomonadota</taxon>
        <taxon>Betaproteobacteria</taxon>
        <taxon>Burkholderiales</taxon>
        <taxon>Burkholderiaceae</taxon>
        <taxon>Burkholderia</taxon>
    </lineage>
</organism>
<accession>E1T9Q7</accession>
<dbReference type="AlphaFoldDB" id="E1T9Q7"/>
<gene>
    <name evidence="1" type="ordered locus">BC1003_0710</name>
</gene>
<evidence type="ECO:0000313" key="1">
    <source>
        <dbReference type="EMBL" id="ADN56703.1"/>
    </source>
</evidence>
<dbReference type="HOGENOM" id="CLU_2367504_0_0_4"/>
<name>E1T9Q7_BURSG</name>